<proteinExistence type="predicted"/>
<gene>
    <name evidence="1" type="ORF">QVD17_28519</name>
</gene>
<comment type="caution">
    <text evidence="1">The sequence shown here is derived from an EMBL/GenBank/DDBJ whole genome shotgun (WGS) entry which is preliminary data.</text>
</comment>
<organism evidence="1 2">
    <name type="scientific">Tagetes erecta</name>
    <name type="common">African marigold</name>
    <dbReference type="NCBI Taxonomy" id="13708"/>
    <lineage>
        <taxon>Eukaryota</taxon>
        <taxon>Viridiplantae</taxon>
        <taxon>Streptophyta</taxon>
        <taxon>Embryophyta</taxon>
        <taxon>Tracheophyta</taxon>
        <taxon>Spermatophyta</taxon>
        <taxon>Magnoliopsida</taxon>
        <taxon>eudicotyledons</taxon>
        <taxon>Gunneridae</taxon>
        <taxon>Pentapetalae</taxon>
        <taxon>asterids</taxon>
        <taxon>campanulids</taxon>
        <taxon>Asterales</taxon>
        <taxon>Asteraceae</taxon>
        <taxon>Asteroideae</taxon>
        <taxon>Heliantheae alliance</taxon>
        <taxon>Tageteae</taxon>
        <taxon>Tagetes</taxon>
    </lineage>
</organism>
<sequence length="103" mass="11410">MHTRNLEILEAVTASGGVVSQTLGDGGIVRVKILIKRRELEQVIKKRDAVNKENCVIANCNRRLSRSVASKSLKSPVNDTGKVNADGWSSHWRPALQSIQEEF</sequence>
<protein>
    <submittedName>
        <fullName evidence="1">Uncharacterized protein</fullName>
    </submittedName>
</protein>
<dbReference type="EMBL" id="JAUHHV010000007">
    <property type="protein sequence ID" value="KAK1419353.1"/>
    <property type="molecule type" value="Genomic_DNA"/>
</dbReference>
<name>A0AAD8KB25_TARER</name>
<evidence type="ECO:0000313" key="2">
    <source>
        <dbReference type="Proteomes" id="UP001229421"/>
    </source>
</evidence>
<evidence type="ECO:0000313" key="1">
    <source>
        <dbReference type="EMBL" id="KAK1419353.1"/>
    </source>
</evidence>
<reference evidence="1" key="1">
    <citation type="journal article" date="2023" name="bioRxiv">
        <title>Improved chromosome-level genome assembly for marigold (Tagetes erecta).</title>
        <authorList>
            <person name="Jiang F."/>
            <person name="Yuan L."/>
            <person name="Wang S."/>
            <person name="Wang H."/>
            <person name="Xu D."/>
            <person name="Wang A."/>
            <person name="Fan W."/>
        </authorList>
    </citation>
    <scope>NUCLEOTIDE SEQUENCE</scope>
    <source>
        <strain evidence="1">WSJ</strain>
        <tissue evidence="1">Leaf</tissue>
    </source>
</reference>
<dbReference type="AlphaFoldDB" id="A0AAD8KB25"/>
<accession>A0AAD8KB25</accession>
<dbReference type="Proteomes" id="UP001229421">
    <property type="component" value="Unassembled WGS sequence"/>
</dbReference>
<keyword evidence="2" id="KW-1185">Reference proteome</keyword>